<reference evidence="3" key="1">
    <citation type="journal article" date="2019" name="Nat. Commun.">
        <title>The genome of broomcorn millet.</title>
        <authorList>
            <person name="Zou C."/>
            <person name="Miki D."/>
            <person name="Li D."/>
            <person name="Tang Q."/>
            <person name="Xiao L."/>
            <person name="Rajput S."/>
            <person name="Deng P."/>
            <person name="Jia W."/>
            <person name="Huang R."/>
            <person name="Zhang M."/>
            <person name="Sun Y."/>
            <person name="Hu J."/>
            <person name="Fu X."/>
            <person name="Schnable P.S."/>
            <person name="Li F."/>
            <person name="Zhang H."/>
            <person name="Feng B."/>
            <person name="Zhu X."/>
            <person name="Liu R."/>
            <person name="Schnable J.C."/>
            <person name="Zhu J.-K."/>
            <person name="Zhang H."/>
        </authorList>
    </citation>
    <scope>NUCLEOTIDE SEQUENCE [LARGE SCALE GENOMIC DNA]</scope>
</reference>
<dbReference type="InterPro" id="IPR019557">
    <property type="entry name" value="AminoTfrase-like_pln_mobile"/>
</dbReference>
<proteinExistence type="predicted"/>
<feature type="domain" description="Aminotransferase-like plant mobile" evidence="1">
    <location>
        <begin position="60"/>
        <end position="134"/>
    </location>
</feature>
<dbReference type="GO" id="GO:0010073">
    <property type="term" value="P:meristem maintenance"/>
    <property type="evidence" value="ECO:0007669"/>
    <property type="project" value="InterPro"/>
</dbReference>
<dbReference type="InterPro" id="IPR044824">
    <property type="entry name" value="MAIN-like"/>
</dbReference>
<dbReference type="EMBL" id="PQIB02000016">
    <property type="protein sequence ID" value="RLM61124.1"/>
    <property type="molecule type" value="Genomic_DNA"/>
</dbReference>
<dbReference type="SUPFAM" id="SSF54001">
    <property type="entry name" value="Cysteine proteinases"/>
    <property type="match status" value="1"/>
</dbReference>
<keyword evidence="3" id="KW-1185">Reference proteome</keyword>
<dbReference type="Proteomes" id="UP000275267">
    <property type="component" value="Unassembled WGS sequence"/>
</dbReference>
<dbReference type="Pfam" id="PF10536">
    <property type="entry name" value="PMD"/>
    <property type="match status" value="1"/>
</dbReference>
<name>A0A3L6PMQ6_PANMI</name>
<evidence type="ECO:0000313" key="3">
    <source>
        <dbReference type="Proteomes" id="UP000275267"/>
    </source>
</evidence>
<organism evidence="2 3">
    <name type="scientific">Panicum miliaceum</name>
    <name type="common">Proso millet</name>
    <name type="synonym">Broomcorn millet</name>
    <dbReference type="NCBI Taxonomy" id="4540"/>
    <lineage>
        <taxon>Eukaryota</taxon>
        <taxon>Viridiplantae</taxon>
        <taxon>Streptophyta</taxon>
        <taxon>Embryophyta</taxon>
        <taxon>Tracheophyta</taxon>
        <taxon>Spermatophyta</taxon>
        <taxon>Magnoliopsida</taxon>
        <taxon>Liliopsida</taxon>
        <taxon>Poales</taxon>
        <taxon>Poaceae</taxon>
        <taxon>PACMAD clade</taxon>
        <taxon>Panicoideae</taxon>
        <taxon>Panicodae</taxon>
        <taxon>Paniceae</taxon>
        <taxon>Panicinae</taxon>
        <taxon>Panicum</taxon>
        <taxon>Panicum sect. Panicum</taxon>
    </lineage>
</organism>
<comment type="caution">
    <text evidence="2">The sequence shown here is derived from an EMBL/GenBank/DDBJ whole genome shotgun (WGS) entry which is preliminary data.</text>
</comment>
<protein>
    <recommendedName>
        <fullName evidence="1">Aminotransferase-like plant mobile domain-containing protein</fullName>
    </recommendedName>
</protein>
<dbReference type="Gene3D" id="1.10.418.20">
    <property type="match status" value="1"/>
</dbReference>
<dbReference type="STRING" id="4540.A0A3L6PMQ6"/>
<dbReference type="AlphaFoldDB" id="A0A3L6PMQ6"/>
<gene>
    <name evidence="2" type="ORF">C2845_PM14G06780</name>
</gene>
<dbReference type="PANTHER" id="PTHR46033:SF82">
    <property type="entry name" value="AMINOTRANSFERASE-LIKE PLANT MOBILE DOMAIN-CONTAINING PROTEIN"/>
    <property type="match status" value="1"/>
</dbReference>
<accession>A0A3L6PMQ6</accession>
<dbReference type="InterPro" id="IPR038765">
    <property type="entry name" value="Papain-like_cys_pep_sf"/>
</dbReference>
<dbReference type="OrthoDB" id="693110at2759"/>
<sequence>MVTAQSERQGKISEGKLPDKIKSRQTSVKCIVPYRTEYNECLGKAKLLDFAKLFNEGLPSLNHALLSAIVDRYSPITNTFHFPWGEMALTLQDVAMTLNFPIIGNPVIGNLSSGDPRSSSNLFEKLVGVKRFKPTKKTYLDYTLEIDRLHPKKVEWQPYKDWGDENEDWEVWRAKTLLNYFRIVEPHNAQRRYNVDRITENVQEGLKECSGYSNDCTAKQNLQAAVMQAHLKTILPKKEFPVEYPTVKKQQNLHDCGFHVLLYIEEFESKYINDIDEGYQV</sequence>
<evidence type="ECO:0000313" key="2">
    <source>
        <dbReference type="EMBL" id="RLM61124.1"/>
    </source>
</evidence>
<dbReference type="PANTHER" id="PTHR46033">
    <property type="entry name" value="PROTEIN MAIN-LIKE 2"/>
    <property type="match status" value="1"/>
</dbReference>
<evidence type="ECO:0000259" key="1">
    <source>
        <dbReference type="Pfam" id="PF10536"/>
    </source>
</evidence>